<dbReference type="PANTHER" id="PTHR11941:SF54">
    <property type="entry name" value="ENOYL-COA HYDRATASE, MITOCHONDRIAL"/>
    <property type="match status" value="1"/>
</dbReference>
<dbReference type="RefSeq" id="WP_085124711.1">
    <property type="nucleotide sequence ID" value="NZ_FWZX01000020.1"/>
</dbReference>
<dbReference type="GO" id="GO:0016829">
    <property type="term" value="F:lyase activity"/>
    <property type="evidence" value="ECO:0007669"/>
    <property type="project" value="UniProtKB-KW"/>
</dbReference>
<name>A0A1Y6CDE1_9PROT</name>
<protein>
    <submittedName>
        <fullName evidence="3">Enoyl-CoA hydratase/carnithine racemase</fullName>
    </submittedName>
</protein>
<reference evidence="3 4" key="1">
    <citation type="submission" date="2017-04" db="EMBL/GenBank/DDBJ databases">
        <authorList>
            <person name="Afonso C.L."/>
            <person name="Miller P.J."/>
            <person name="Scott M.A."/>
            <person name="Spackman E."/>
            <person name="Goraichik I."/>
            <person name="Dimitrov K.M."/>
            <person name="Suarez D.L."/>
            <person name="Swayne D.E."/>
        </authorList>
    </citation>
    <scope>NUCLEOTIDE SEQUENCE [LARGE SCALE GENOMIC DNA]</scope>
    <source>
        <strain evidence="3 4">USBA 355</strain>
    </source>
</reference>
<dbReference type="Proteomes" id="UP000192917">
    <property type="component" value="Unassembled WGS sequence"/>
</dbReference>
<dbReference type="Gene3D" id="3.90.226.10">
    <property type="entry name" value="2-enoyl-CoA Hydratase, Chain A, domain 1"/>
    <property type="match status" value="1"/>
</dbReference>
<organism evidence="3 4">
    <name type="scientific">Tistlia consotensis USBA 355</name>
    <dbReference type="NCBI Taxonomy" id="560819"/>
    <lineage>
        <taxon>Bacteria</taxon>
        <taxon>Pseudomonadati</taxon>
        <taxon>Pseudomonadota</taxon>
        <taxon>Alphaproteobacteria</taxon>
        <taxon>Rhodospirillales</taxon>
        <taxon>Rhodovibrionaceae</taxon>
        <taxon>Tistlia</taxon>
    </lineage>
</organism>
<dbReference type="PANTHER" id="PTHR11941">
    <property type="entry name" value="ENOYL-COA HYDRATASE-RELATED"/>
    <property type="match status" value="1"/>
</dbReference>
<dbReference type="InterPro" id="IPR029045">
    <property type="entry name" value="ClpP/crotonase-like_dom_sf"/>
</dbReference>
<keyword evidence="4" id="KW-1185">Reference proteome</keyword>
<dbReference type="CDD" id="cd06558">
    <property type="entry name" value="crotonase-like"/>
    <property type="match status" value="1"/>
</dbReference>
<evidence type="ECO:0000313" key="3">
    <source>
        <dbReference type="EMBL" id="SMF55740.1"/>
    </source>
</evidence>
<dbReference type="GO" id="GO:0006635">
    <property type="term" value="P:fatty acid beta-oxidation"/>
    <property type="evidence" value="ECO:0007669"/>
    <property type="project" value="TreeGrafter"/>
</dbReference>
<dbReference type="EMBL" id="FWZX01000020">
    <property type="protein sequence ID" value="SMF55740.1"/>
    <property type="molecule type" value="Genomic_DNA"/>
</dbReference>
<comment type="similarity">
    <text evidence="1">Belongs to the enoyl-CoA hydratase/isomerase family.</text>
</comment>
<dbReference type="SUPFAM" id="SSF52096">
    <property type="entry name" value="ClpP/crotonase"/>
    <property type="match status" value="1"/>
</dbReference>
<keyword evidence="2" id="KW-0456">Lyase</keyword>
<sequence length="271" mass="28836">MDMNQTTLLRRDENGVSLLTINRTDRLNALDYATIDRLLAALDEIAADRSLRVVILTGAGERAFSAGADIFGLASSLARGVDVAVREFVERGQRLTARIEAFPKPVIVAVNGLAYGAGCEIAEAAPLTLASERASFAKPEIDLGFPPPFGGTQRLPRLVGRKRALAMILTGEPIPAARAAEIGLVNQVVPHEQLLPEALRLASVIRGKSPGAVAAALAAVTRGLDTTVAEGLAIEASQFSMMALTPDVDAGLRRFADRRRRAHERLPFQGA</sequence>
<dbReference type="InterPro" id="IPR001753">
    <property type="entry name" value="Enoyl-CoA_hydra/iso"/>
</dbReference>
<dbReference type="Pfam" id="PF00378">
    <property type="entry name" value="ECH_1"/>
    <property type="match status" value="1"/>
</dbReference>
<evidence type="ECO:0000313" key="4">
    <source>
        <dbReference type="Proteomes" id="UP000192917"/>
    </source>
</evidence>
<dbReference type="AlphaFoldDB" id="A0A1Y6CDE1"/>
<dbReference type="NCBIfam" id="NF004634">
    <property type="entry name" value="PRK05980.1"/>
    <property type="match status" value="1"/>
</dbReference>
<dbReference type="FunFam" id="3.90.226.10:FF:000009">
    <property type="entry name" value="Carnitinyl-CoA dehydratase"/>
    <property type="match status" value="1"/>
</dbReference>
<evidence type="ECO:0000256" key="1">
    <source>
        <dbReference type="ARBA" id="ARBA00005254"/>
    </source>
</evidence>
<dbReference type="STRING" id="560819.SAMN05428998_12098"/>
<accession>A0A1Y6CDE1</accession>
<proteinExistence type="inferred from homology"/>
<gene>
    <name evidence="3" type="ORF">SAMN05428998_12098</name>
</gene>
<evidence type="ECO:0000256" key="2">
    <source>
        <dbReference type="ARBA" id="ARBA00023239"/>
    </source>
</evidence>